<proteinExistence type="predicted"/>
<protein>
    <recommendedName>
        <fullName evidence="1">DOD-type homing endonuclease domain-containing protein</fullName>
    </recommendedName>
</protein>
<dbReference type="Gene3D" id="3.10.28.10">
    <property type="entry name" value="Homing endonucleases"/>
    <property type="match status" value="1"/>
</dbReference>
<dbReference type="Pfam" id="PF14528">
    <property type="entry name" value="LAGLIDADG_3"/>
    <property type="match status" value="1"/>
</dbReference>
<dbReference type="AlphaFoldDB" id="A0A1G2JN41"/>
<feature type="domain" description="DOD-type homing endonuclease" evidence="1">
    <location>
        <begin position="90"/>
        <end position="163"/>
    </location>
</feature>
<organism evidence="2 3">
    <name type="scientific">Candidatus Staskawiczbacteria bacterium RIFOXYD1_FULL_32_13</name>
    <dbReference type="NCBI Taxonomy" id="1802234"/>
    <lineage>
        <taxon>Bacteria</taxon>
        <taxon>Candidatus Staskawicziibacteriota</taxon>
    </lineage>
</organism>
<evidence type="ECO:0000259" key="1">
    <source>
        <dbReference type="PROSITE" id="PS50819"/>
    </source>
</evidence>
<accession>A0A1G2JN41</accession>
<gene>
    <name evidence="2" type="ORF">A2561_04570</name>
</gene>
<evidence type="ECO:0000313" key="3">
    <source>
        <dbReference type="Proteomes" id="UP000178935"/>
    </source>
</evidence>
<dbReference type="InterPro" id="IPR027434">
    <property type="entry name" value="Homing_endonucl"/>
</dbReference>
<dbReference type="EMBL" id="MHPU01000020">
    <property type="protein sequence ID" value="OGZ88544.1"/>
    <property type="molecule type" value="Genomic_DNA"/>
</dbReference>
<evidence type="ECO:0000313" key="2">
    <source>
        <dbReference type="EMBL" id="OGZ88544.1"/>
    </source>
</evidence>
<dbReference type="GO" id="GO:0004519">
    <property type="term" value="F:endonuclease activity"/>
    <property type="evidence" value="ECO:0007669"/>
    <property type="project" value="InterPro"/>
</dbReference>
<sequence>MRGYFRKTILNKDKGLQAYVIGLALGDGNLSNPNGKATRLRITCDKKYPFLITKICKALEKLFPENKVSIVDRDKGCVDISIYSNHFEKLLGWKAKNGSKFVQKVNVPNWIKENNNYKINCLRGLIETDGSIYNDRGYTMMIFTSVIPALAKDFYDMILSLEFNPHLYLIKRGKTAEYKYSQQDVYHIRLSKNVSKFLELVKPEKI</sequence>
<reference evidence="2 3" key="1">
    <citation type="journal article" date="2016" name="Nat. Commun.">
        <title>Thousands of microbial genomes shed light on interconnected biogeochemical processes in an aquifer system.</title>
        <authorList>
            <person name="Anantharaman K."/>
            <person name="Brown C.T."/>
            <person name="Hug L.A."/>
            <person name="Sharon I."/>
            <person name="Castelle C.J."/>
            <person name="Probst A.J."/>
            <person name="Thomas B.C."/>
            <person name="Singh A."/>
            <person name="Wilkins M.J."/>
            <person name="Karaoz U."/>
            <person name="Brodie E.L."/>
            <person name="Williams K.H."/>
            <person name="Hubbard S.S."/>
            <person name="Banfield J.F."/>
        </authorList>
    </citation>
    <scope>NUCLEOTIDE SEQUENCE [LARGE SCALE GENOMIC DNA]</scope>
</reference>
<dbReference type="Proteomes" id="UP000178935">
    <property type="component" value="Unassembled WGS sequence"/>
</dbReference>
<dbReference type="SUPFAM" id="SSF55608">
    <property type="entry name" value="Homing endonucleases"/>
    <property type="match status" value="2"/>
</dbReference>
<name>A0A1G2JN41_9BACT</name>
<dbReference type="InterPro" id="IPR004860">
    <property type="entry name" value="LAGLIDADG_dom"/>
</dbReference>
<dbReference type="PROSITE" id="PS50819">
    <property type="entry name" value="INTEIN_ENDONUCLEASE"/>
    <property type="match status" value="1"/>
</dbReference>
<comment type="caution">
    <text evidence="2">The sequence shown here is derived from an EMBL/GenBank/DDBJ whole genome shotgun (WGS) entry which is preliminary data.</text>
</comment>
<dbReference type="InterPro" id="IPR004042">
    <property type="entry name" value="Intein_endonuc_central"/>
</dbReference>